<evidence type="ECO:0000256" key="3">
    <source>
        <dbReference type="PIRSR" id="PIRSR601461-1"/>
    </source>
</evidence>
<keyword evidence="4" id="KW-0378">Hydrolase</keyword>
<dbReference type="GO" id="GO:0004190">
    <property type="term" value="F:aspartic-type endopeptidase activity"/>
    <property type="evidence" value="ECO:0007669"/>
    <property type="project" value="UniProtKB-KW"/>
</dbReference>
<accession>A0A165QHK9</accession>
<dbReference type="CDD" id="cd05471">
    <property type="entry name" value="pepsin_like"/>
    <property type="match status" value="1"/>
</dbReference>
<dbReference type="OrthoDB" id="771136at2759"/>
<comment type="similarity">
    <text evidence="1 4">Belongs to the peptidase A1 family.</text>
</comment>
<feature type="domain" description="Peptidase A1" evidence="5">
    <location>
        <begin position="56"/>
        <end position="380"/>
    </location>
</feature>
<dbReference type="PANTHER" id="PTHR47966:SF51">
    <property type="entry name" value="BETA-SITE APP-CLEAVING ENZYME, ISOFORM A-RELATED"/>
    <property type="match status" value="1"/>
</dbReference>
<dbReference type="Gene3D" id="2.40.70.10">
    <property type="entry name" value="Acid Proteases"/>
    <property type="match status" value="2"/>
</dbReference>
<dbReference type="InterPro" id="IPR033121">
    <property type="entry name" value="PEPTIDASE_A1"/>
</dbReference>
<evidence type="ECO:0000256" key="4">
    <source>
        <dbReference type="RuleBase" id="RU000454"/>
    </source>
</evidence>
<evidence type="ECO:0000313" key="6">
    <source>
        <dbReference type="EMBL" id="KZW03629.1"/>
    </source>
</evidence>
<dbReference type="PROSITE" id="PS51767">
    <property type="entry name" value="PEPTIDASE_A1"/>
    <property type="match status" value="1"/>
</dbReference>
<dbReference type="SUPFAM" id="SSF50630">
    <property type="entry name" value="Acid proteases"/>
    <property type="match status" value="1"/>
</dbReference>
<sequence length="417" mass="43892">MRATNSLVGALSVAHSPYTLTLSPKRLDTTHSLSRRALQPADVPLMDYFNRTDLQWYGNISVGTPPQNLTVVFDTGSTTLEFASTLCGSACANQHQFNPNKSSTFVDGGSSRRIVFSTGVGIDPVVGDNTALVLRTAKDTVRVADLSASEVPIYLITNQTPVFLQNPFDGIMGLGAQPVGFLGGLIAQGLPAMFGMLFTPHDEGGAQLTLGGVDSSQFSGDPTYVVLSNDMAPQMWVLSSSGIFVGGKAAPTPQQLSVIFDSGTSTLAIDPTLSKAIYALISPEIQPNSAQPGTWGFPCSILPLGNATIDFAFTSTDGRLFNLTIPADALSVGPFPTNNPNGTLCQGFITDLQGFVIVGGSLLKEYYSIWDVSGHRMGFAKRNGTIAVSHKTGAAATSKRTSWGVVSALFVAVLLSL</sequence>
<protein>
    <submittedName>
        <fullName evidence="6">Acid protease</fullName>
    </submittedName>
</protein>
<name>A0A165QHK9_EXIGL</name>
<dbReference type="InParanoid" id="A0A165QHK9"/>
<gene>
    <name evidence="6" type="ORF">EXIGLDRAFT_711240</name>
</gene>
<evidence type="ECO:0000313" key="7">
    <source>
        <dbReference type="Proteomes" id="UP000077266"/>
    </source>
</evidence>
<evidence type="ECO:0000256" key="2">
    <source>
        <dbReference type="ARBA" id="ARBA00022750"/>
    </source>
</evidence>
<dbReference type="EMBL" id="KV425883">
    <property type="protein sequence ID" value="KZW03629.1"/>
    <property type="molecule type" value="Genomic_DNA"/>
</dbReference>
<dbReference type="PROSITE" id="PS00141">
    <property type="entry name" value="ASP_PROTEASE"/>
    <property type="match status" value="1"/>
</dbReference>
<dbReference type="Pfam" id="PF00026">
    <property type="entry name" value="Asp"/>
    <property type="match status" value="1"/>
</dbReference>
<keyword evidence="2 4" id="KW-0064">Aspartyl protease</keyword>
<evidence type="ECO:0000256" key="1">
    <source>
        <dbReference type="ARBA" id="ARBA00007447"/>
    </source>
</evidence>
<dbReference type="AlphaFoldDB" id="A0A165QHK9"/>
<dbReference type="InterPro" id="IPR034164">
    <property type="entry name" value="Pepsin-like_dom"/>
</dbReference>
<keyword evidence="4 6" id="KW-0645">Protease</keyword>
<keyword evidence="7" id="KW-1185">Reference proteome</keyword>
<dbReference type="PANTHER" id="PTHR47966">
    <property type="entry name" value="BETA-SITE APP-CLEAVING ENZYME, ISOFORM A-RELATED"/>
    <property type="match status" value="1"/>
</dbReference>
<dbReference type="Proteomes" id="UP000077266">
    <property type="component" value="Unassembled WGS sequence"/>
</dbReference>
<dbReference type="InterPro" id="IPR001969">
    <property type="entry name" value="Aspartic_peptidase_AS"/>
</dbReference>
<dbReference type="PRINTS" id="PR00792">
    <property type="entry name" value="PEPSIN"/>
</dbReference>
<dbReference type="InterPro" id="IPR021109">
    <property type="entry name" value="Peptidase_aspartic_dom_sf"/>
</dbReference>
<reference evidence="6 7" key="1">
    <citation type="journal article" date="2016" name="Mol. Biol. Evol.">
        <title>Comparative Genomics of Early-Diverging Mushroom-Forming Fungi Provides Insights into the Origins of Lignocellulose Decay Capabilities.</title>
        <authorList>
            <person name="Nagy L.G."/>
            <person name="Riley R."/>
            <person name="Tritt A."/>
            <person name="Adam C."/>
            <person name="Daum C."/>
            <person name="Floudas D."/>
            <person name="Sun H."/>
            <person name="Yadav J.S."/>
            <person name="Pangilinan J."/>
            <person name="Larsson K.H."/>
            <person name="Matsuura K."/>
            <person name="Barry K."/>
            <person name="Labutti K."/>
            <person name="Kuo R."/>
            <person name="Ohm R.A."/>
            <person name="Bhattacharya S.S."/>
            <person name="Shirouzu T."/>
            <person name="Yoshinaga Y."/>
            <person name="Martin F.M."/>
            <person name="Grigoriev I.V."/>
            <person name="Hibbett D.S."/>
        </authorList>
    </citation>
    <scope>NUCLEOTIDE SEQUENCE [LARGE SCALE GENOMIC DNA]</scope>
    <source>
        <strain evidence="6 7">HHB12029</strain>
    </source>
</reference>
<evidence type="ECO:0000259" key="5">
    <source>
        <dbReference type="PROSITE" id="PS51767"/>
    </source>
</evidence>
<organism evidence="6 7">
    <name type="scientific">Exidia glandulosa HHB12029</name>
    <dbReference type="NCBI Taxonomy" id="1314781"/>
    <lineage>
        <taxon>Eukaryota</taxon>
        <taxon>Fungi</taxon>
        <taxon>Dikarya</taxon>
        <taxon>Basidiomycota</taxon>
        <taxon>Agaricomycotina</taxon>
        <taxon>Agaricomycetes</taxon>
        <taxon>Auriculariales</taxon>
        <taxon>Exidiaceae</taxon>
        <taxon>Exidia</taxon>
    </lineage>
</organism>
<feature type="active site" evidence="3">
    <location>
        <position position="261"/>
    </location>
</feature>
<dbReference type="InterPro" id="IPR001461">
    <property type="entry name" value="Aspartic_peptidase_A1"/>
</dbReference>
<proteinExistence type="inferred from homology"/>
<dbReference type="GO" id="GO:0006508">
    <property type="term" value="P:proteolysis"/>
    <property type="evidence" value="ECO:0007669"/>
    <property type="project" value="UniProtKB-KW"/>
</dbReference>
<feature type="active site" evidence="3">
    <location>
        <position position="74"/>
    </location>
</feature>